<proteinExistence type="predicted"/>
<dbReference type="STRING" id="1085623.GNIT_2473"/>
<dbReference type="Proteomes" id="UP000009282">
    <property type="component" value="Chromosome"/>
</dbReference>
<sequence length="37" mass="4218">MVNARPENWSLALYFANSLIYHVYSTVGTSSHLKYAI</sequence>
<organism evidence="1 2">
    <name type="scientific">Glaciecola nitratireducens (strain JCM 12485 / KCTC 12276 / FR1064)</name>
    <dbReference type="NCBI Taxonomy" id="1085623"/>
    <lineage>
        <taxon>Bacteria</taxon>
        <taxon>Pseudomonadati</taxon>
        <taxon>Pseudomonadota</taxon>
        <taxon>Gammaproteobacteria</taxon>
        <taxon>Alteromonadales</taxon>
        <taxon>Alteromonadaceae</taxon>
        <taxon>Brumicola</taxon>
    </lineage>
</organism>
<name>G4QLZ9_GLANF</name>
<evidence type="ECO:0000313" key="2">
    <source>
        <dbReference type="Proteomes" id="UP000009282"/>
    </source>
</evidence>
<reference evidence="1 2" key="1">
    <citation type="journal article" date="2011" name="J. Bacteriol.">
        <title>Complete genome sequence of seawater bacterium Glaciecola nitratireducens FR1064T.</title>
        <authorList>
            <person name="Bian F."/>
            <person name="Qin Q.L."/>
            <person name="Xie B.B."/>
            <person name="Shu Y.L."/>
            <person name="Zhang X.Y."/>
            <person name="Yu Y."/>
            <person name="Chen B."/>
            <person name="Chen X.L."/>
            <person name="Zhou B.C."/>
            <person name="Zhang Y.Z."/>
        </authorList>
    </citation>
    <scope>NUCLEOTIDE SEQUENCE [LARGE SCALE GENOMIC DNA]</scope>
    <source>
        <strain evidence="2">JCM 12485 / KCTC 12276 / FR1064</strain>
    </source>
</reference>
<accession>G4QLZ9</accession>
<keyword evidence="2" id="KW-1185">Reference proteome</keyword>
<dbReference type="AlphaFoldDB" id="G4QLZ9"/>
<evidence type="ECO:0000313" key="1">
    <source>
        <dbReference type="EMBL" id="AEP30570.1"/>
    </source>
</evidence>
<gene>
    <name evidence="1" type="ordered locus">GNIT_2473</name>
</gene>
<dbReference type="EMBL" id="CP003060">
    <property type="protein sequence ID" value="AEP30570.1"/>
    <property type="molecule type" value="Genomic_DNA"/>
</dbReference>
<dbReference type="HOGENOM" id="CLU_3344135_0_0_6"/>
<protein>
    <submittedName>
        <fullName evidence="1">Uncharacterized protein</fullName>
    </submittedName>
</protein>
<dbReference type="KEGG" id="gni:GNIT_2473"/>